<keyword evidence="10" id="KW-0548">Nucleotidyltransferase</keyword>
<proteinExistence type="inferred from homology"/>
<evidence type="ECO:0000256" key="9">
    <source>
        <dbReference type="ARBA" id="ARBA00022679"/>
    </source>
</evidence>
<dbReference type="PANTHER" id="PTHR20884">
    <property type="entry name" value="GDP-D-GLUCOSE PHOSPHORYLASE 1"/>
    <property type="match status" value="1"/>
</dbReference>
<dbReference type="Proteomes" id="UP001141806">
    <property type="component" value="Unassembled WGS sequence"/>
</dbReference>
<dbReference type="GO" id="GO:0006006">
    <property type="term" value="P:glucose metabolic process"/>
    <property type="evidence" value="ECO:0007669"/>
    <property type="project" value="TreeGrafter"/>
</dbReference>
<comment type="function">
    <text evidence="2">Specific and highly efficient GDP-D-glucose phosphorylase regulating the levels of GDP-D-glucose in cells.</text>
</comment>
<sequence>MTVQSSCSAFRKRSGIIWCWRKGFHHLTVVEVLYLQKELSFFEMLTIKRVPTVVSNFQEEAFQSSGCGRNCLGKCCVPGSVLPLYSFNRDGGDSMRGKALAMGLSKGEEENPEISFLDTLLLGQWEDRMTRGLFRYDVTTCETKVIPGEYGFIAQLNEGRHLKKRPTEFRVDRVLQQFDENKFNFTKVGQEEVLFRFEPNDDGKNLYVPNASVSDGDSQSPSVVAINVSPIEYGHVLLIPHVLDCLPQRIDRDSFLLALHMASEAANPFFRLGYNSLGAFATINHLHFQAYYLAVPFPVEKAPTRTITVVKGLPERGVVVSQLLNYPVRGLVFESGNTIQDLSDAVASSCICLQDNNIPYNVLISGCGKRVFIFPQCYAEKQALGEVSQELLDTQVNPAVWEISGHMVLKRKKDYEDASEDYAGRLLAEVSLSEERFEEVKAYILQAAALQEANAEARESDEEQQEAEFNPPVPPATPHLPQDCLVLQ</sequence>
<keyword evidence="17" id="KW-1185">Reference proteome</keyword>
<evidence type="ECO:0000259" key="15">
    <source>
        <dbReference type="Pfam" id="PF26217"/>
    </source>
</evidence>
<dbReference type="GO" id="GO:0016787">
    <property type="term" value="F:hydrolase activity"/>
    <property type="evidence" value="ECO:0007669"/>
    <property type="project" value="UniProtKB-KW"/>
</dbReference>
<keyword evidence="9" id="KW-0808">Transferase</keyword>
<evidence type="ECO:0000259" key="14">
    <source>
        <dbReference type="Pfam" id="PF26216"/>
    </source>
</evidence>
<evidence type="ECO:0000313" key="17">
    <source>
        <dbReference type="Proteomes" id="UP001141806"/>
    </source>
</evidence>
<protein>
    <recommendedName>
        <fullName evidence="6">GDP-D-glucose phosphorylase 1</fullName>
        <ecNumber evidence="5">2.7.7.78</ecNumber>
    </recommendedName>
</protein>
<dbReference type="InterPro" id="IPR058865">
    <property type="entry name" value="GDPGP1_C"/>
</dbReference>
<dbReference type="GO" id="GO:0080048">
    <property type="term" value="F:GDP-D-glucose phosphorylase activity"/>
    <property type="evidence" value="ECO:0007669"/>
    <property type="project" value="UniProtKB-EC"/>
</dbReference>
<evidence type="ECO:0000256" key="8">
    <source>
        <dbReference type="ARBA" id="ARBA00022658"/>
    </source>
</evidence>
<evidence type="ECO:0000256" key="3">
    <source>
        <dbReference type="ARBA" id="ARBA00004496"/>
    </source>
</evidence>
<organism evidence="16 17">
    <name type="scientific">Protea cynaroides</name>
    <dbReference type="NCBI Taxonomy" id="273540"/>
    <lineage>
        <taxon>Eukaryota</taxon>
        <taxon>Viridiplantae</taxon>
        <taxon>Streptophyta</taxon>
        <taxon>Embryophyta</taxon>
        <taxon>Tracheophyta</taxon>
        <taxon>Spermatophyta</taxon>
        <taxon>Magnoliopsida</taxon>
        <taxon>Proteales</taxon>
        <taxon>Proteaceae</taxon>
        <taxon>Protea</taxon>
    </lineage>
</organism>
<dbReference type="OrthoDB" id="417175at2759"/>
<evidence type="ECO:0000256" key="5">
    <source>
        <dbReference type="ARBA" id="ARBA00012507"/>
    </source>
</evidence>
<dbReference type="Pfam" id="PF26217">
    <property type="entry name" value="GDPGP1_N"/>
    <property type="match status" value="1"/>
</dbReference>
<dbReference type="EC" id="2.7.7.78" evidence="5"/>
<comment type="similarity">
    <text evidence="4">Belongs to the GDPGP1 family.</text>
</comment>
<dbReference type="InterPro" id="IPR058866">
    <property type="entry name" value="GDPGP1_N"/>
</dbReference>
<feature type="region of interest" description="Disordered" evidence="13">
    <location>
        <begin position="454"/>
        <end position="488"/>
    </location>
</feature>
<evidence type="ECO:0000256" key="6">
    <source>
        <dbReference type="ARBA" id="ARBA00018857"/>
    </source>
</evidence>
<reference evidence="16" key="1">
    <citation type="journal article" date="2023" name="Plant J.">
        <title>The genome of the king protea, Protea cynaroides.</title>
        <authorList>
            <person name="Chang J."/>
            <person name="Duong T.A."/>
            <person name="Schoeman C."/>
            <person name="Ma X."/>
            <person name="Roodt D."/>
            <person name="Barker N."/>
            <person name="Li Z."/>
            <person name="Van de Peer Y."/>
            <person name="Mizrachi E."/>
        </authorList>
    </citation>
    <scope>NUCLEOTIDE SEQUENCE</scope>
    <source>
        <tissue evidence="16">Young leaves</tissue>
    </source>
</reference>
<keyword evidence="12" id="KW-0378">Hydrolase</keyword>
<evidence type="ECO:0000256" key="1">
    <source>
        <dbReference type="ARBA" id="ARBA00000063"/>
    </source>
</evidence>
<dbReference type="PANTHER" id="PTHR20884:SF8">
    <property type="entry name" value="GDP-D-GLUCOSE PHOSPHORYLASE 1"/>
    <property type="match status" value="1"/>
</dbReference>
<evidence type="ECO:0000256" key="7">
    <source>
        <dbReference type="ARBA" id="ARBA00022490"/>
    </source>
</evidence>
<name>A0A9Q0K4C1_9MAGN</name>
<dbReference type="AlphaFoldDB" id="A0A9Q0K4C1"/>
<evidence type="ECO:0000256" key="11">
    <source>
        <dbReference type="ARBA" id="ARBA00022741"/>
    </source>
</evidence>
<comment type="caution">
    <text evidence="16">The sequence shown here is derived from an EMBL/GenBank/DDBJ whole genome shotgun (WGS) entry which is preliminary data.</text>
</comment>
<feature type="domain" description="GDPGP1-like C-terminal" evidence="14">
    <location>
        <begin position="298"/>
        <end position="449"/>
    </location>
</feature>
<feature type="domain" description="GDPGP1-like N-terminal" evidence="15">
    <location>
        <begin position="117"/>
        <end position="291"/>
    </location>
</feature>
<evidence type="ECO:0000256" key="2">
    <source>
        <dbReference type="ARBA" id="ARBA00003049"/>
    </source>
</evidence>
<dbReference type="GO" id="GO:0000166">
    <property type="term" value="F:nucleotide binding"/>
    <property type="evidence" value="ECO:0007669"/>
    <property type="project" value="UniProtKB-KW"/>
</dbReference>
<accession>A0A9Q0K4C1</accession>
<keyword evidence="8" id="KW-0344">Guanine-nucleotide releasing factor</keyword>
<evidence type="ECO:0000313" key="16">
    <source>
        <dbReference type="EMBL" id="KAJ4961505.1"/>
    </source>
</evidence>
<comment type="subcellular location">
    <subcellularLocation>
        <location evidence="3">Cytoplasm</location>
    </subcellularLocation>
</comment>
<dbReference type="EMBL" id="JAMYWD010000009">
    <property type="protein sequence ID" value="KAJ4961505.1"/>
    <property type="molecule type" value="Genomic_DNA"/>
</dbReference>
<dbReference type="GO" id="GO:0005737">
    <property type="term" value="C:cytoplasm"/>
    <property type="evidence" value="ECO:0007669"/>
    <property type="project" value="UniProtKB-SubCell"/>
</dbReference>
<keyword evidence="11" id="KW-0547">Nucleotide-binding</keyword>
<dbReference type="InterPro" id="IPR026506">
    <property type="entry name" value="GDPGP"/>
</dbReference>
<gene>
    <name evidence="16" type="ORF">NE237_021415</name>
</gene>
<keyword evidence="7" id="KW-0963">Cytoplasm</keyword>
<evidence type="ECO:0000256" key="10">
    <source>
        <dbReference type="ARBA" id="ARBA00022695"/>
    </source>
</evidence>
<evidence type="ECO:0000256" key="4">
    <source>
        <dbReference type="ARBA" id="ARBA00006451"/>
    </source>
</evidence>
<evidence type="ECO:0000256" key="12">
    <source>
        <dbReference type="ARBA" id="ARBA00022801"/>
    </source>
</evidence>
<evidence type="ECO:0000256" key="13">
    <source>
        <dbReference type="SAM" id="MobiDB-lite"/>
    </source>
</evidence>
<comment type="catalytic activity">
    <reaction evidence="1">
        <text>GDP-alpha-D-glucose + phosphate = alpha-D-glucose 1-phosphate + GDP + H(+)</text>
        <dbReference type="Rhea" id="RHEA:30387"/>
        <dbReference type="ChEBI" id="CHEBI:15378"/>
        <dbReference type="ChEBI" id="CHEBI:43474"/>
        <dbReference type="ChEBI" id="CHEBI:58189"/>
        <dbReference type="ChEBI" id="CHEBI:58601"/>
        <dbReference type="ChEBI" id="CHEBI:62230"/>
        <dbReference type="EC" id="2.7.7.78"/>
    </reaction>
</comment>
<dbReference type="Pfam" id="PF26216">
    <property type="entry name" value="GDPGP1_C"/>
    <property type="match status" value="1"/>
</dbReference>
<dbReference type="GO" id="GO:0005085">
    <property type="term" value="F:guanyl-nucleotide exchange factor activity"/>
    <property type="evidence" value="ECO:0007669"/>
    <property type="project" value="UniProtKB-KW"/>
</dbReference>